<keyword evidence="1" id="KW-0812">Transmembrane</keyword>
<name>A0A0C9URE6_SPHS4</name>
<evidence type="ECO:0000313" key="3">
    <source>
        <dbReference type="EMBL" id="KIJ37359.1"/>
    </source>
</evidence>
<feature type="transmembrane region" description="Helical" evidence="1">
    <location>
        <begin position="12"/>
        <end position="37"/>
    </location>
</feature>
<sequence length="271" mass="30393">MDSSVPQLNSTYGAIFVGVLFAAFFQGVLGFQAFVYYENFSNDPILLKTLVRDSIYSYSTWLPQFGTHIESLFYSQKILSKYGQRSADLIHLVFVARAAYVYTVTLWGDINSFKIAVWEYAVQLIPLGVAVFISQIFFLWRIYKLSNRNKILTGFLSALCLIPFALCIALAVQNVTLEPFTVSAVKGETASKFRARFPEVTNLFAIGAVSQSDFLGIKCKSNITLPPFLGDAIITLLLCFYLHRGRGDFERTNSLISRAVRYSVTTGLVTR</sequence>
<evidence type="ECO:0000259" key="2">
    <source>
        <dbReference type="Pfam" id="PF20152"/>
    </source>
</evidence>
<dbReference type="PANTHER" id="PTHR40465:SF1">
    <property type="entry name" value="DUF6534 DOMAIN-CONTAINING PROTEIN"/>
    <property type="match status" value="1"/>
</dbReference>
<keyword evidence="1" id="KW-0472">Membrane</keyword>
<evidence type="ECO:0000313" key="4">
    <source>
        <dbReference type="Proteomes" id="UP000054279"/>
    </source>
</evidence>
<reference evidence="3 4" key="1">
    <citation type="submission" date="2014-06" db="EMBL/GenBank/DDBJ databases">
        <title>Evolutionary Origins and Diversification of the Mycorrhizal Mutualists.</title>
        <authorList>
            <consortium name="DOE Joint Genome Institute"/>
            <consortium name="Mycorrhizal Genomics Consortium"/>
            <person name="Kohler A."/>
            <person name="Kuo A."/>
            <person name="Nagy L.G."/>
            <person name="Floudas D."/>
            <person name="Copeland A."/>
            <person name="Barry K.W."/>
            <person name="Cichocki N."/>
            <person name="Veneault-Fourrey C."/>
            <person name="LaButti K."/>
            <person name="Lindquist E.A."/>
            <person name="Lipzen A."/>
            <person name="Lundell T."/>
            <person name="Morin E."/>
            <person name="Murat C."/>
            <person name="Riley R."/>
            <person name="Ohm R."/>
            <person name="Sun H."/>
            <person name="Tunlid A."/>
            <person name="Henrissat B."/>
            <person name="Grigoriev I.V."/>
            <person name="Hibbett D.S."/>
            <person name="Martin F."/>
        </authorList>
    </citation>
    <scope>NUCLEOTIDE SEQUENCE [LARGE SCALE GENOMIC DNA]</scope>
    <source>
        <strain evidence="3 4">SS14</strain>
    </source>
</reference>
<dbReference type="AlphaFoldDB" id="A0A0C9URE6"/>
<dbReference type="HOGENOM" id="CLU_046025_2_1_1"/>
<keyword evidence="1" id="KW-1133">Transmembrane helix</keyword>
<keyword evidence="4" id="KW-1185">Reference proteome</keyword>
<dbReference type="OrthoDB" id="2535105at2759"/>
<dbReference type="Pfam" id="PF20152">
    <property type="entry name" value="DUF6534"/>
    <property type="match status" value="1"/>
</dbReference>
<feature type="transmembrane region" description="Helical" evidence="1">
    <location>
        <begin position="223"/>
        <end position="242"/>
    </location>
</feature>
<feature type="transmembrane region" description="Helical" evidence="1">
    <location>
        <begin position="120"/>
        <end position="140"/>
    </location>
</feature>
<organism evidence="3 4">
    <name type="scientific">Sphaerobolus stellatus (strain SS14)</name>
    <dbReference type="NCBI Taxonomy" id="990650"/>
    <lineage>
        <taxon>Eukaryota</taxon>
        <taxon>Fungi</taxon>
        <taxon>Dikarya</taxon>
        <taxon>Basidiomycota</taxon>
        <taxon>Agaricomycotina</taxon>
        <taxon>Agaricomycetes</taxon>
        <taxon>Phallomycetidae</taxon>
        <taxon>Geastrales</taxon>
        <taxon>Sphaerobolaceae</taxon>
        <taxon>Sphaerobolus</taxon>
    </lineage>
</organism>
<feature type="domain" description="DUF6534" evidence="2">
    <location>
        <begin position="229"/>
        <end position="270"/>
    </location>
</feature>
<protein>
    <recommendedName>
        <fullName evidence="2">DUF6534 domain-containing protein</fullName>
    </recommendedName>
</protein>
<feature type="transmembrane region" description="Helical" evidence="1">
    <location>
        <begin position="152"/>
        <end position="172"/>
    </location>
</feature>
<dbReference type="EMBL" id="KN837169">
    <property type="protein sequence ID" value="KIJ37359.1"/>
    <property type="molecule type" value="Genomic_DNA"/>
</dbReference>
<proteinExistence type="predicted"/>
<dbReference type="InterPro" id="IPR045339">
    <property type="entry name" value="DUF6534"/>
</dbReference>
<accession>A0A0C9URE6</accession>
<dbReference type="Proteomes" id="UP000054279">
    <property type="component" value="Unassembled WGS sequence"/>
</dbReference>
<gene>
    <name evidence="3" type="ORF">M422DRAFT_50433</name>
</gene>
<feature type="transmembrane region" description="Helical" evidence="1">
    <location>
        <begin position="89"/>
        <end position="108"/>
    </location>
</feature>
<dbReference type="PANTHER" id="PTHR40465">
    <property type="entry name" value="CHROMOSOME 1, WHOLE GENOME SHOTGUN SEQUENCE"/>
    <property type="match status" value="1"/>
</dbReference>
<evidence type="ECO:0000256" key="1">
    <source>
        <dbReference type="SAM" id="Phobius"/>
    </source>
</evidence>